<comment type="cofactor">
    <cofactor evidence="1 13">
        <name>adenosylcob(III)alamin</name>
        <dbReference type="ChEBI" id="CHEBI:18408"/>
    </cofactor>
</comment>
<evidence type="ECO:0000313" key="18">
    <source>
        <dbReference type="Proteomes" id="UP000622405"/>
    </source>
</evidence>
<dbReference type="InterPro" id="IPR013678">
    <property type="entry name" value="RNR_2_N"/>
</dbReference>
<organism evidence="17 18">
    <name type="scientific">Acetobacterium malicum</name>
    <dbReference type="NCBI Taxonomy" id="52692"/>
    <lineage>
        <taxon>Bacteria</taxon>
        <taxon>Bacillati</taxon>
        <taxon>Bacillota</taxon>
        <taxon>Clostridia</taxon>
        <taxon>Eubacteriales</taxon>
        <taxon>Eubacteriaceae</taxon>
        <taxon>Acetobacterium</taxon>
    </lineage>
</organism>
<evidence type="ECO:0000256" key="13">
    <source>
        <dbReference type="RuleBase" id="RU364064"/>
    </source>
</evidence>
<evidence type="ECO:0000256" key="2">
    <source>
        <dbReference type="ARBA" id="ARBA00007405"/>
    </source>
</evidence>
<comment type="similarity">
    <text evidence="2 13">Belongs to the ribonucleoside diphosphate reductase class-2 family.</text>
</comment>
<dbReference type="InterPro" id="IPR000788">
    <property type="entry name" value="RNR_lg_C"/>
</dbReference>
<dbReference type="Pfam" id="PF02867">
    <property type="entry name" value="Ribonuc_red_lgC"/>
    <property type="match status" value="1"/>
</dbReference>
<dbReference type="PANTHER" id="PTHR43371">
    <property type="entry name" value="VITAMIN B12-DEPENDENT RIBONUCLEOTIDE REDUCTASE"/>
    <property type="match status" value="1"/>
</dbReference>
<evidence type="ECO:0000256" key="4">
    <source>
        <dbReference type="ARBA" id="ARBA00014409"/>
    </source>
</evidence>
<gene>
    <name evidence="17" type="ORF">GH811_07760</name>
</gene>
<dbReference type="EC" id="1.17.4.1" evidence="3 13"/>
<sequence length="1001" mass="111953">MIIIRDATQDHVKKLGGTKELNQINQLFKRVFTKELENSDKTVYDLFQWQTVDVILKNYKTGATIYEMKDLEFPEHYSQNACNIIATKYFRRKGVPNQFGYEHSMREIADRLVGFWTDAIREEGLINSDEEWQIYYDELVYAFLMQMWAPNSPQWFNTGLMRSYQIAGSKDDLYFYDEKTEQVLESEDRYTRTQASACFILSIEDRLLGDHSISEHYVSETKLFKGGSGVGTNFSSLRAANEGLTSGGQSSGMMSFLQGLDRNAGAIKSGGTTRRAAKMVIVDIDHPEIDNFINWKVKEEQKVRALGKMGYDISMDGEAYQTVSGQNSNNSVRLNAEFMQAVLNLKNEPDHKLKLRGRVDDKVDREVPVQELWNHLNQATWECADPGIQFDDIFNAWHTCPGGENGNINEKINRINATNPCSEYAFLDDTACNLASINIFKFYNQEDNSFELEPYIHLVGLIQCALEGSIYHGQFPTKDVARKSYLFRTTGLGIANAASLLLALGYPYDSAESRNLIAGITGIMTGTSYYVSGLMAGKIGAFPKYQVNEPYMKRVIRNHSRVAGARIDDYEELHYEPIKINHKLLQKMGFKEISNQLKNAWKLAEEAGDAYGYRNAQVSVIAPTGTISFAMDCGATSVEPFYNHVVFKKLIGGGSMEIVNPVMEMALYNLGYSEKEIGEILTYLLEKDNQGYFLHEGVAGAPHIKPEHLPIFDTANTISPMGHVLMVSAITPMISGSVSKTVNLPNDAAVEDVENIHLLAYRTGTKAIAIYRDGCKASQPLSSGMADDHDKVLDDYSYAELLALVKDGSTKALNRVRPEGMRLSRTHAAKIGDIELYITIGFYEDGGIAEIFVSTDKEGTVVKGLLASLSKSISNMLQYHIPPDQISKMLRGQKYEPSGFVSRHPYIKFASSISDLISKVIDIEHGDFSNCQVKPKNFTLMHKQNMVKSVSTAENTPQDYNNEVSGEVLYGETCSHCGSDRMMRNGTCKLCLDCGTTTGCS</sequence>
<dbReference type="RefSeq" id="WP_186893977.1">
    <property type="nucleotide sequence ID" value="NZ_WJBE01000005.1"/>
</dbReference>
<evidence type="ECO:0000256" key="6">
    <source>
        <dbReference type="ARBA" id="ARBA00022634"/>
    </source>
</evidence>
<dbReference type="InterPro" id="IPR050862">
    <property type="entry name" value="RdRp_reductase_class-2"/>
</dbReference>
<keyword evidence="9" id="KW-1015">Disulfide bond</keyword>
<evidence type="ECO:0000256" key="12">
    <source>
        <dbReference type="ARBA" id="ARBA00047754"/>
    </source>
</evidence>
<reference evidence="17 18" key="1">
    <citation type="journal article" date="2020" name="mSystems">
        <title>Defining Genomic and Predicted Metabolic Features of the Acetobacterium Genus.</title>
        <authorList>
            <person name="Ross D.E."/>
            <person name="Marshall C.W."/>
            <person name="Gulliver D."/>
            <person name="May H.D."/>
            <person name="Norman R.S."/>
        </authorList>
    </citation>
    <scope>NUCLEOTIDE SEQUENCE [LARGE SCALE GENOMIC DNA]</scope>
    <source>
        <strain evidence="17 18">DSM 4132</strain>
    </source>
</reference>
<proteinExistence type="inferred from homology"/>
<dbReference type="Gene3D" id="3.20.70.20">
    <property type="match status" value="1"/>
</dbReference>
<dbReference type="Pfam" id="PF12637">
    <property type="entry name" value="TSCPD"/>
    <property type="match status" value="1"/>
</dbReference>
<dbReference type="GO" id="GO:0004748">
    <property type="term" value="F:ribonucleoside-diphosphate reductase activity, thioredoxin disulfide as acceptor"/>
    <property type="evidence" value="ECO:0007669"/>
    <property type="project" value="UniProtKB-EC"/>
</dbReference>
<keyword evidence="8 13" id="KW-0560">Oxidoreductase</keyword>
<accession>A0ABR6YWL3</accession>
<evidence type="ECO:0000256" key="1">
    <source>
        <dbReference type="ARBA" id="ARBA00001922"/>
    </source>
</evidence>
<dbReference type="Proteomes" id="UP000622405">
    <property type="component" value="Unassembled WGS sequence"/>
</dbReference>
<evidence type="ECO:0000259" key="14">
    <source>
        <dbReference type="Pfam" id="PF02867"/>
    </source>
</evidence>
<dbReference type="InterPro" id="IPR024434">
    <property type="entry name" value="TSCPD_dom"/>
</dbReference>
<protein>
    <recommendedName>
        <fullName evidence="4 13">Vitamin B12-dependent ribonucleotide reductase</fullName>
        <ecNumber evidence="3 13">1.17.4.1</ecNumber>
    </recommendedName>
</protein>
<keyword evidence="18" id="KW-1185">Reference proteome</keyword>
<evidence type="ECO:0000256" key="10">
    <source>
        <dbReference type="ARBA" id="ARBA00023285"/>
    </source>
</evidence>
<dbReference type="PANTHER" id="PTHR43371:SF1">
    <property type="entry name" value="RIBONUCLEOSIDE-DIPHOSPHATE REDUCTASE"/>
    <property type="match status" value="1"/>
</dbReference>
<feature type="domain" description="Ribonucleotide reductase large subunit C-terminal" evidence="14">
    <location>
        <begin position="196"/>
        <end position="771"/>
    </location>
</feature>
<dbReference type="CDD" id="cd02888">
    <property type="entry name" value="RNR_II_dimer"/>
    <property type="match status" value="1"/>
</dbReference>
<evidence type="ECO:0000313" key="17">
    <source>
        <dbReference type="EMBL" id="MBC3899511.1"/>
    </source>
</evidence>
<evidence type="ECO:0000259" key="16">
    <source>
        <dbReference type="Pfam" id="PF12637"/>
    </source>
</evidence>
<dbReference type="SUPFAM" id="SSF51998">
    <property type="entry name" value="PFL-like glycyl radical enzymes"/>
    <property type="match status" value="1"/>
</dbReference>
<comment type="caution">
    <text evidence="17">The sequence shown here is derived from an EMBL/GenBank/DDBJ whole genome shotgun (WGS) entry which is preliminary data.</text>
</comment>
<dbReference type="NCBIfam" id="NF005122">
    <property type="entry name" value="PRK06556.1"/>
    <property type="match status" value="1"/>
</dbReference>
<evidence type="ECO:0000256" key="9">
    <source>
        <dbReference type="ARBA" id="ARBA00023157"/>
    </source>
</evidence>
<dbReference type="InterPro" id="IPR013344">
    <property type="entry name" value="RNR_NrdJ/NrdZ"/>
</dbReference>
<evidence type="ECO:0000256" key="11">
    <source>
        <dbReference type="ARBA" id="ARBA00025437"/>
    </source>
</evidence>
<dbReference type="NCBIfam" id="TIGR02504">
    <property type="entry name" value="NrdJ_Z"/>
    <property type="match status" value="1"/>
</dbReference>
<comment type="catalytic activity">
    <reaction evidence="12 13">
        <text>a 2'-deoxyribonucleoside 5'-diphosphate + [thioredoxin]-disulfide + H2O = a ribonucleoside 5'-diphosphate + [thioredoxin]-dithiol</text>
        <dbReference type="Rhea" id="RHEA:23252"/>
        <dbReference type="Rhea" id="RHEA-COMP:10698"/>
        <dbReference type="Rhea" id="RHEA-COMP:10700"/>
        <dbReference type="ChEBI" id="CHEBI:15377"/>
        <dbReference type="ChEBI" id="CHEBI:29950"/>
        <dbReference type="ChEBI" id="CHEBI:50058"/>
        <dbReference type="ChEBI" id="CHEBI:57930"/>
        <dbReference type="ChEBI" id="CHEBI:73316"/>
        <dbReference type="EC" id="1.17.4.1"/>
    </reaction>
</comment>
<keyword evidence="10 13" id="KW-0170">Cobalt</keyword>
<evidence type="ECO:0000256" key="7">
    <source>
        <dbReference type="ARBA" id="ARBA00022741"/>
    </source>
</evidence>
<name>A0ABR6YWL3_9FIRM</name>
<dbReference type="Pfam" id="PF08471">
    <property type="entry name" value="Ribonuc_red_2_N"/>
    <property type="match status" value="1"/>
</dbReference>
<keyword evidence="6 13" id="KW-0237">DNA synthesis</keyword>
<keyword evidence="7 13" id="KW-0547">Nucleotide-binding</keyword>
<evidence type="ECO:0000259" key="15">
    <source>
        <dbReference type="Pfam" id="PF08471"/>
    </source>
</evidence>
<feature type="domain" description="TSCPD" evidence="16">
    <location>
        <begin position="823"/>
        <end position="922"/>
    </location>
</feature>
<feature type="domain" description="Ribonucleotide reductase class II vitamin B12-dependent N-terminal" evidence="15">
    <location>
        <begin position="54"/>
        <end position="146"/>
    </location>
</feature>
<evidence type="ECO:0000256" key="5">
    <source>
        <dbReference type="ARBA" id="ARBA00022628"/>
    </source>
</evidence>
<comment type="function">
    <text evidence="11 13">Catalyzes the reduction of ribonucleotides to deoxyribonucleotides. May function to provide a pool of deoxyribonucleotide precursors for DNA repair during oxygen limitation and/or for immediate growth after restoration of oxygen.</text>
</comment>
<evidence type="ECO:0000256" key="3">
    <source>
        <dbReference type="ARBA" id="ARBA00012274"/>
    </source>
</evidence>
<evidence type="ECO:0000256" key="8">
    <source>
        <dbReference type="ARBA" id="ARBA00023002"/>
    </source>
</evidence>
<dbReference type="EMBL" id="WJBE01000005">
    <property type="protein sequence ID" value="MBC3899511.1"/>
    <property type="molecule type" value="Genomic_DNA"/>
</dbReference>
<keyword evidence="5 13" id="KW-0846">Cobalamin</keyword>